<feature type="binding site" evidence="5">
    <location>
        <position position="222"/>
    </location>
    <ligand>
        <name>substrate</name>
    </ligand>
</feature>
<evidence type="ECO:0000256" key="5">
    <source>
        <dbReference type="HAMAP-Rule" id="MF_01260"/>
    </source>
</evidence>
<evidence type="ECO:0000256" key="1">
    <source>
        <dbReference type="ARBA" id="ARBA00022487"/>
    </source>
</evidence>
<dbReference type="GO" id="GO:0090499">
    <property type="term" value="F:pimelyl-[acyl-carrier protein] methyl ester esterase activity"/>
    <property type="evidence" value="ECO:0007669"/>
    <property type="project" value="UniProtKB-EC"/>
</dbReference>
<feature type="binding site" evidence="5">
    <location>
        <begin position="77"/>
        <end position="78"/>
    </location>
    <ligand>
        <name>substrate</name>
    </ligand>
</feature>
<name>A0A377G9M4_9GAMM</name>
<dbReference type="RefSeq" id="WP_019349678.1">
    <property type="nucleotide sequence ID" value="NZ_UGGT01000001.1"/>
</dbReference>
<evidence type="ECO:0000256" key="3">
    <source>
        <dbReference type="ARBA" id="ARBA00022756"/>
    </source>
</evidence>
<dbReference type="Pfam" id="PF12697">
    <property type="entry name" value="Abhydrolase_6"/>
    <property type="match status" value="1"/>
</dbReference>
<dbReference type="EC" id="3.1.1.85" evidence="5"/>
<comment type="pathway">
    <text evidence="5">Cofactor biosynthesis; biotin biosynthesis.</text>
</comment>
<evidence type="ECO:0000313" key="7">
    <source>
        <dbReference type="EMBL" id="STO21516.1"/>
    </source>
</evidence>
<feature type="binding site" evidence="5">
    <location>
        <position position="20"/>
    </location>
    <ligand>
        <name>substrate</name>
    </ligand>
</feature>
<evidence type="ECO:0000256" key="4">
    <source>
        <dbReference type="ARBA" id="ARBA00022801"/>
    </source>
</evidence>
<evidence type="ECO:0000256" key="2">
    <source>
        <dbReference type="ARBA" id="ARBA00022490"/>
    </source>
</evidence>
<comment type="similarity">
    <text evidence="5">Belongs to the AB hydrolase superfamily. Carboxylesterase BioH family.</text>
</comment>
<reference evidence="7 8" key="1">
    <citation type="submission" date="2018-06" db="EMBL/GenBank/DDBJ databases">
        <authorList>
            <consortium name="Pathogen Informatics"/>
            <person name="Doyle S."/>
        </authorList>
    </citation>
    <scope>NUCLEOTIDE SEQUENCE [LARGE SCALE GENOMIC DNA]</scope>
    <source>
        <strain evidence="7 8">NCTC11370</strain>
    </source>
</reference>
<keyword evidence="1 5" id="KW-0719">Serine esterase</keyword>
<dbReference type="GO" id="GO:0005737">
    <property type="term" value="C:cytoplasm"/>
    <property type="evidence" value="ECO:0007669"/>
    <property type="project" value="UniProtKB-SubCell"/>
</dbReference>
<keyword evidence="4 5" id="KW-0378">Hydrolase</keyword>
<organism evidence="7 8">
    <name type="scientific">Fluoribacter dumoffii</name>
    <dbReference type="NCBI Taxonomy" id="463"/>
    <lineage>
        <taxon>Bacteria</taxon>
        <taxon>Pseudomonadati</taxon>
        <taxon>Pseudomonadota</taxon>
        <taxon>Gammaproteobacteria</taxon>
        <taxon>Legionellales</taxon>
        <taxon>Legionellaceae</taxon>
        <taxon>Fluoribacter</taxon>
    </lineage>
</organism>
<sequence>MNVNIRSYGEGLPLVFFHGWGFDSRIWLPLVPQLSRDYQIILIDLPGFGHTPIMEWELFKKFLLEQLPKHFALIGWSMGGLYAIRLAVEEPDRVYKLINIASSPRFLYTDLWPGVSPEVFKKFYKQLFAKPESTLKEFMELNGLTSADRLKHLPERLPSPEGLQSGLNILESWDLREELSNFGNPAYFMFGRLDPIVPVKTMNSMQLNYPDFNYLLFKRAAHIPFLSHMDLFIEEFRGFMK</sequence>
<comment type="function">
    <text evidence="5">The physiological role of BioH is to remove the methyl group introduced by BioC when the pimeloyl moiety is complete. It allows to synthesize pimeloyl-ACP via the fatty acid synthetic pathway through the hydrolysis of the ester bonds of pimeloyl-ACP esters.</text>
</comment>
<dbReference type="Gene3D" id="3.40.50.1820">
    <property type="entry name" value="alpha/beta hydrolase"/>
    <property type="match status" value="1"/>
</dbReference>
<protein>
    <recommendedName>
        <fullName evidence="5">Pimeloyl-[acyl-carrier protein] methyl ester esterase</fullName>
        <ecNumber evidence="5">3.1.1.85</ecNumber>
    </recommendedName>
    <alternativeName>
        <fullName evidence="5">Biotin synthesis protein BioH</fullName>
    </alternativeName>
    <alternativeName>
        <fullName evidence="5">Carboxylesterase BioH</fullName>
    </alternativeName>
</protein>
<dbReference type="SUPFAM" id="SSF53474">
    <property type="entry name" value="alpha/beta-Hydrolases"/>
    <property type="match status" value="1"/>
</dbReference>
<dbReference type="PANTHER" id="PTHR43798:SF31">
    <property type="entry name" value="AB HYDROLASE SUPERFAMILY PROTEIN YCLE"/>
    <property type="match status" value="1"/>
</dbReference>
<comment type="subcellular location">
    <subcellularLocation>
        <location evidence="5">Cytoplasm</location>
    </subcellularLocation>
</comment>
<dbReference type="STRING" id="1094715.GCA_000236165_00840"/>
<dbReference type="InterPro" id="IPR010076">
    <property type="entry name" value="BioH"/>
</dbReference>
<evidence type="ECO:0000313" key="8">
    <source>
        <dbReference type="Proteomes" id="UP000254554"/>
    </source>
</evidence>
<dbReference type="GO" id="GO:0016020">
    <property type="term" value="C:membrane"/>
    <property type="evidence" value="ECO:0007669"/>
    <property type="project" value="TreeGrafter"/>
</dbReference>
<comment type="catalytic activity">
    <reaction evidence="5">
        <text>6-carboxyhexanoyl-[ACP] methyl ester + H2O = 6-carboxyhexanoyl-[ACP] + methanol + H(+)</text>
        <dbReference type="Rhea" id="RHEA:42700"/>
        <dbReference type="Rhea" id="RHEA-COMP:9955"/>
        <dbReference type="Rhea" id="RHEA-COMP:10186"/>
        <dbReference type="ChEBI" id="CHEBI:15377"/>
        <dbReference type="ChEBI" id="CHEBI:15378"/>
        <dbReference type="ChEBI" id="CHEBI:17790"/>
        <dbReference type="ChEBI" id="CHEBI:78846"/>
        <dbReference type="ChEBI" id="CHEBI:82735"/>
        <dbReference type="EC" id="3.1.1.85"/>
    </reaction>
</comment>
<dbReference type="GO" id="GO:0009102">
    <property type="term" value="P:biotin biosynthetic process"/>
    <property type="evidence" value="ECO:0007669"/>
    <property type="project" value="UniProtKB-UniRule"/>
</dbReference>
<dbReference type="InterPro" id="IPR029058">
    <property type="entry name" value="AB_hydrolase_fold"/>
</dbReference>
<accession>A0A377G9M4</accession>
<feature type="active site" evidence="5">
    <location>
        <position position="194"/>
    </location>
</feature>
<evidence type="ECO:0000259" key="6">
    <source>
        <dbReference type="Pfam" id="PF12697"/>
    </source>
</evidence>
<feature type="active site" description="Nucleophile" evidence="5">
    <location>
        <position position="77"/>
    </location>
</feature>
<dbReference type="PANTHER" id="PTHR43798">
    <property type="entry name" value="MONOACYLGLYCEROL LIPASE"/>
    <property type="match status" value="1"/>
</dbReference>
<feature type="active site" evidence="5">
    <location>
        <position position="222"/>
    </location>
</feature>
<dbReference type="HAMAP" id="MF_01260">
    <property type="entry name" value="Carboxylester"/>
    <property type="match status" value="1"/>
</dbReference>
<comment type="subunit">
    <text evidence="5">Monomer.</text>
</comment>
<dbReference type="GeneID" id="93291851"/>
<keyword evidence="3 5" id="KW-0093">Biotin biosynthesis</keyword>
<dbReference type="Proteomes" id="UP000254554">
    <property type="component" value="Unassembled WGS sequence"/>
</dbReference>
<dbReference type="AlphaFoldDB" id="A0A377G9M4"/>
<dbReference type="OrthoDB" id="9780744at2"/>
<dbReference type="EMBL" id="UGGT01000001">
    <property type="protein sequence ID" value="STO21516.1"/>
    <property type="molecule type" value="Genomic_DNA"/>
</dbReference>
<dbReference type="InterPro" id="IPR000073">
    <property type="entry name" value="AB_hydrolase_1"/>
</dbReference>
<keyword evidence="8" id="KW-1185">Reference proteome</keyword>
<dbReference type="InterPro" id="IPR050266">
    <property type="entry name" value="AB_hydrolase_sf"/>
</dbReference>
<keyword evidence="2 5" id="KW-0963">Cytoplasm</keyword>
<comment type="caution">
    <text evidence="5">Lacks conserved residue(s) required for the propagation of feature annotation.</text>
</comment>
<proteinExistence type="inferred from homology"/>
<feature type="domain" description="AB hydrolase-1" evidence="6">
    <location>
        <begin position="14"/>
        <end position="234"/>
    </location>
</feature>
<gene>
    <name evidence="5 7" type="primary">bioH</name>
    <name evidence="7" type="ORF">NCTC11370_01584</name>
</gene>